<dbReference type="EMBL" id="JAAGAX010000009">
    <property type="protein sequence ID" value="KAF2304495.1"/>
    <property type="molecule type" value="Genomic_DNA"/>
</dbReference>
<gene>
    <name evidence="4" type="ORF">GH714_032741</name>
</gene>
<evidence type="ECO:0000259" key="2">
    <source>
        <dbReference type="Pfam" id="PF04782"/>
    </source>
</evidence>
<feature type="region of interest" description="Disordered" evidence="1">
    <location>
        <begin position="151"/>
        <end position="201"/>
    </location>
</feature>
<keyword evidence="5" id="KW-1185">Reference proteome</keyword>
<evidence type="ECO:0000259" key="3">
    <source>
        <dbReference type="Pfam" id="PF04783"/>
    </source>
</evidence>
<dbReference type="Proteomes" id="UP000467840">
    <property type="component" value="Chromosome 16"/>
</dbReference>
<dbReference type="AlphaFoldDB" id="A0A6A6LVH3"/>
<feature type="compositionally biased region" description="Basic and acidic residues" evidence="1">
    <location>
        <begin position="170"/>
        <end position="201"/>
    </location>
</feature>
<sequence>MGCAQSKVDDEESVARCKDRKILMNEAVVARNAFAAGHSGYGLSLKNAGAALSDYAQDHGARNGNVNNNKKNKDLSGSRGPPNWKVGPEETPRSPPRTPENHTVPPMPESKNMAWDYFFNADNMPGPSLELKVDANRNGNTVGSVEHDAGVRFGGIENPSGGEISGVEPKTPEKPTEHLASVAKEEEEKESKTEKQIEHSKTASPDFKVVGKKVVPVPTVNLMQVLREIDVHFLKASESAEKVSKMLEATCLHYHSNFADNRGRVVWMRFLAFPFSKARKLVHLAIDVPFLPALKGNFAVRNRKALSIIRFEKWEDMLIILLELCMSSRGIGHSEAYLMVKGELIKLEYRKKAAQLNRQKMHGASAESLEKMKAAEELLLQKLEKYEKSFQEKIDKVVEAIQVVKENVAVFNNDDPPLENSSEEQDFFDETSNKKDKCIEMEQDQDFVFDLSSAREEYEEEKDKDGDDCKLELTMGNAEAKPEILAAQTFGNFPENKKDKGATNNELHQEEELKLKEKCEETREEFLSENQAFDEWYQKYMQRRTSTEETDAERGDYANSKDPVLERQFAVESLKKKMDEEVEAHQGHCLQAFQY</sequence>
<protein>
    <submittedName>
        <fullName evidence="4">Uncharacterized protein</fullName>
    </submittedName>
</protein>
<accession>A0A6A6LVH3</accession>
<comment type="caution">
    <text evidence="4">The sequence shown here is derived from an EMBL/GenBank/DDBJ whole genome shotgun (WGS) entry which is preliminary data.</text>
</comment>
<organism evidence="4 5">
    <name type="scientific">Hevea brasiliensis</name>
    <name type="common">Para rubber tree</name>
    <name type="synonym">Siphonia brasiliensis</name>
    <dbReference type="NCBI Taxonomy" id="3981"/>
    <lineage>
        <taxon>Eukaryota</taxon>
        <taxon>Viridiplantae</taxon>
        <taxon>Streptophyta</taxon>
        <taxon>Embryophyta</taxon>
        <taxon>Tracheophyta</taxon>
        <taxon>Spermatophyta</taxon>
        <taxon>Magnoliopsida</taxon>
        <taxon>eudicotyledons</taxon>
        <taxon>Gunneridae</taxon>
        <taxon>Pentapetalae</taxon>
        <taxon>rosids</taxon>
        <taxon>fabids</taxon>
        <taxon>Malpighiales</taxon>
        <taxon>Euphorbiaceae</taxon>
        <taxon>Crotonoideae</taxon>
        <taxon>Micrandreae</taxon>
        <taxon>Hevea</taxon>
    </lineage>
</organism>
<dbReference type="PANTHER" id="PTHR21450:SF7">
    <property type="entry name" value="DNA LIGASE (DUF630 AND DUF632)"/>
    <property type="match status" value="1"/>
</dbReference>
<evidence type="ECO:0000313" key="4">
    <source>
        <dbReference type="EMBL" id="KAF2304495.1"/>
    </source>
</evidence>
<name>A0A6A6LVH3_HEVBR</name>
<dbReference type="InterPro" id="IPR006867">
    <property type="entry name" value="DUF632"/>
</dbReference>
<proteinExistence type="predicted"/>
<dbReference type="Pfam" id="PF04782">
    <property type="entry name" value="DUF632"/>
    <property type="match status" value="1"/>
</dbReference>
<feature type="domain" description="DUF630" evidence="3">
    <location>
        <begin position="1"/>
        <end position="58"/>
    </location>
</feature>
<feature type="region of interest" description="Disordered" evidence="1">
    <location>
        <begin position="543"/>
        <end position="563"/>
    </location>
</feature>
<evidence type="ECO:0000256" key="1">
    <source>
        <dbReference type="SAM" id="MobiDB-lite"/>
    </source>
</evidence>
<feature type="region of interest" description="Disordered" evidence="1">
    <location>
        <begin position="60"/>
        <end position="109"/>
    </location>
</feature>
<feature type="domain" description="DUF632" evidence="2">
    <location>
        <begin position="222"/>
        <end position="265"/>
    </location>
</feature>
<dbReference type="PANTHER" id="PTHR21450">
    <property type="entry name" value="PROTEIN ALTERED PHOSPHATE STARVATION RESPONSE 1"/>
    <property type="match status" value="1"/>
</dbReference>
<dbReference type="InterPro" id="IPR006868">
    <property type="entry name" value="DUF630"/>
</dbReference>
<dbReference type="Pfam" id="PF04783">
    <property type="entry name" value="DUF630"/>
    <property type="match status" value="1"/>
</dbReference>
<evidence type="ECO:0000313" key="5">
    <source>
        <dbReference type="Proteomes" id="UP000467840"/>
    </source>
</evidence>
<reference evidence="4 5" key="1">
    <citation type="journal article" date="2020" name="Mol. Plant">
        <title>The Chromosome-Based Rubber Tree Genome Provides New Insights into Spurge Genome Evolution and Rubber Biosynthesis.</title>
        <authorList>
            <person name="Liu J."/>
            <person name="Shi C."/>
            <person name="Shi C.C."/>
            <person name="Li W."/>
            <person name="Zhang Q.J."/>
            <person name="Zhang Y."/>
            <person name="Li K."/>
            <person name="Lu H.F."/>
            <person name="Shi C."/>
            <person name="Zhu S.T."/>
            <person name="Xiao Z.Y."/>
            <person name="Nan H."/>
            <person name="Yue Y."/>
            <person name="Zhu X.G."/>
            <person name="Wu Y."/>
            <person name="Hong X.N."/>
            <person name="Fan G.Y."/>
            <person name="Tong Y."/>
            <person name="Zhang D."/>
            <person name="Mao C.L."/>
            <person name="Liu Y.L."/>
            <person name="Hao S.J."/>
            <person name="Liu W.Q."/>
            <person name="Lv M.Q."/>
            <person name="Zhang H.B."/>
            <person name="Liu Y."/>
            <person name="Hu-Tang G.R."/>
            <person name="Wang J.P."/>
            <person name="Wang J.H."/>
            <person name="Sun Y.H."/>
            <person name="Ni S.B."/>
            <person name="Chen W.B."/>
            <person name="Zhang X.C."/>
            <person name="Jiao Y.N."/>
            <person name="Eichler E.E."/>
            <person name="Li G.H."/>
            <person name="Liu X."/>
            <person name="Gao L.Z."/>
        </authorList>
    </citation>
    <scope>NUCLEOTIDE SEQUENCE [LARGE SCALE GENOMIC DNA]</scope>
    <source>
        <strain evidence="5">cv. GT1</strain>
        <tissue evidence="4">Leaf</tissue>
    </source>
</reference>